<keyword evidence="5" id="KW-1185">Reference proteome</keyword>
<dbReference type="PROSITE" id="PS51781">
    <property type="entry name" value="SH3B"/>
    <property type="match status" value="1"/>
</dbReference>
<dbReference type="PANTHER" id="PTHR30404">
    <property type="entry name" value="N-ACETYLMURAMOYL-L-ALANINE AMIDASE"/>
    <property type="match status" value="1"/>
</dbReference>
<sequence>MGSYNISAGHNPAGKTACGACGFLDESKENRLITKEIVRLLKSYGQKAYDCTCNNGKDQSDVLKKVVAKCNKRNVILDISIHFNSGRNDSKGDQIAAGCEVYCTADIGIKKAVAEQIRHNMKKLGFPDRGTKTTNHLYYLNHTINKAILVEVCFVDDKDDFEFYQKAGYKKVAEAVAKGILMEEMQMGEPNTTGNKFKLKIGKVNTKNDSLRLREKASIMGKIIYKIPKGAKVEILNEGKKWDKVIYNGRTGYCSSKYIKQIK</sequence>
<dbReference type="RefSeq" id="WP_137329635.1">
    <property type="nucleotide sequence ID" value="NZ_CP040058.1"/>
</dbReference>
<dbReference type="SMART" id="SM00287">
    <property type="entry name" value="SH3b"/>
    <property type="match status" value="1"/>
</dbReference>
<dbReference type="Pfam" id="PF08239">
    <property type="entry name" value="SH3_3"/>
    <property type="match status" value="1"/>
</dbReference>
<keyword evidence="2" id="KW-0961">Cell wall biogenesis/degradation</keyword>
<dbReference type="Gene3D" id="3.40.630.40">
    <property type="entry name" value="Zn-dependent exopeptidases"/>
    <property type="match status" value="1"/>
</dbReference>
<dbReference type="EMBL" id="CP040058">
    <property type="protein sequence ID" value="QCP36395.1"/>
    <property type="molecule type" value="Genomic_DNA"/>
</dbReference>
<protein>
    <submittedName>
        <fullName evidence="4">N-acetylmuramoyl-L-alanine amidase</fullName>
    </submittedName>
</protein>
<dbReference type="InterPro" id="IPR002508">
    <property type="entry name" value="MurNAc-LAA_cat"/>
</dbReference>
<dbReference type="SUPFAM" id="SSF53187">
    <property type="entry name" value="Zn-dependent exopeptidases"/>
    <property type="match status" value="1"/>
</dbReference>
<dbReference type="GO" id="GO:0071555">
    <property type="term" value="P:cell wall organization"/>
    <property type="evidence" value="ECO:0007669"/>
    <property type="project" value="UniProtKB-KW"/>
</dbReference>
<dbReference type="PANTHER" id="PTHR30404:SF8">
    <property type="entry name" value="AUTOLYSIN PH-RELATED"/>
    <property type="match status" value="1"/>
</dbReference>
<dbReference type="GO" id="GO:0030288">
    <property type="term" value="C:outer membrane-bounded periplasmic space"/>
    <property type="evidence" value="ECO:0007669"/>
    <property type="project" value="TreeGrafter"/>
</dbReference>
<dbReference type="AlphaFoldDB" id="A0A4P8IHS2"/>
<dbReference type="GO" id="GO:0009253">
    <property type="term" value="P:peptidoglycan catabolic process"/>
    <property type="evidence" value="ECO:0007669"/>
    <property type="project" value="InterPro"/>
</dbReference>
<organism evidence="4 5">
    <name type="scientific">Anaerostipes rhamnosivorans</name>
    <dbReference type="NCBI Taxonomy" id="1229621"/>
    <lineage>
        <taxon>Bacteria</taxon>
        <taxon>Bacillati</taxon>
        <taxon>Bacillota</taxon>
        <taxon>Clostridia</taxon>
        <taxon>Lachnospirales</taxon>
        <taxon>Lachnospiraceae</taxon>
        <taxon>Anaerostipes</taxon>
    </lineage>
</organism>
<evidence type="ECO:0000313" key="4">
    <source>
        <dbReference type="EMBL" id="QCP36395.1"/>
    </source>
</evidence>
<dbReference type="GO" id="GO:0008745">
    <property type="term" value="F:N-acetylmuramoyl-L-alanine amidase activity"/>
    <property type="evidence" value="ECO:0007669"/>
    <property type="project" value="InterPro"/>
</dbReference>
<accession>A0A4P8IHS2</accession>
<dbReference type="InterPro" id="IPR003646">
    <property type="entry name" value="SH3-like_bac-type"/>
</dbReference>
<evidence type="ECO:0000256" key="1">
    <source>
        <dbReference type="ARBA" id="ARBA00022801"/>
    </source>
</evidence>
<evidence type="ECO:0000256" key="2">
    <source>
        <dbReference type="ARBA" id="ARBA00023316"/>
    </source>
</evidence>
<name>A0A4P8IHS2_9FIRM</name>
<proteinExistence type="predicted"/>
<evidence type="ECO:0000259" key="3">
    <source>
        <dbReference type="PROSITE" id="PS51781"/>
    </source>
</evidence>
<evidence type="ECO:0000313" key="5">
    <source>
        <dbReference type="Proteomes" id="UP000298653"/>
    </source>
</evidence>
<dbReference type="InterPro" id="IPR050695">
    <property type="entry name" value="N-acetylmuramoyl_amidase_3"/>
</dbReference>
<dbReference type="SMART" id="SM00646">
    <property type="entry name" value="Ami_3"/>
    <property type="match status" value="1"/>
</dbReference>
<gene>
    <name evidence="4" type="ORF">AR1Y2_2941</name>
</gene>
<dbReference type="KEGG" id="arf:AR1Y2_2941"/>
<dbReference type="Pfam" id="PF01520">
    <property type="entry name" value="Amidase_3"/>
    <property type="match status" value="1"/>
</dbReference>
<reference evidence="4 5" key="1">
    <citation type="submission" date="2019-05" db="EMBL/GenBank/DDBJ databases">
        <title>Complete genome sequencing of Anaerostipes rhamnosivorans.</title>
        <authorList>
            <person name="Bui T.P.N."/>
            <person name="de Vos W.M."/>
        </authorList>
    </citation>
    <scope>NUCLEOTIDE SEQUENCE [LARGE SCALE GENOMIC DNA]</scope>
    <source>
        <strain evidence="4 5">1y2</strain>
    </source>
</reference>
<feature type="domain" description="SH3b" evidence="3">
    <location>
        <begin position="199"/>
        <end position="263"/>
    </location>
</feature>
<dbReference type="OrthoDB" id="5344211at2"/>
<dbReference type="CDD" id="cd02696">
    <property type="entry name" value="MurNAc-LAA"/>
    <property type="match status" value="1"/>
</dbReference>
<keyword evidence="1" id="KW-0378">Hydrolase</keyword>
<dbReference type="Gene3D" id="2.30.30.40">
    <property type="entry name" value="SH3 Domains"/>
    <property type="match status" value="1"/>
</dbReference>
<dbReference type="Proteomes" id="UP000298653">
    <property type="component" value="Chromosome"/>
</dbReference>